<keyword evidence="3 5" id="KW-1005">Bacterial flagellum biogenesis</keyword>
<proteinExistence type="inferred from homology"/>
<keyword evidence="7" id="KW-0282">Flagellum</keyword>
<evidence type="ECO:0000259" key="6">
    <source>
        <dbReference type="Pfam" id="PF13860"/>
    </source>
</evidence>
<evidence type="ECO:0000256" key="1">
    <source>
        <dbReference type="ARBA" id="ARBA00010577"/>
    </source>
</evidence>
<dbReference type="Gene3D" id="2.30.30.910">
    <property type="match status" value="1"/>
</dbReference>
<dbReference type="InterPro" id="IPR005648">
    <property type="entry name" value="FlgD"/>
</dbReference>
<evidence type="ECO:0000313" key="7">
    <source>
        <dbReference type="EMBL" id="HFI90412.1"/>
    </source>
</evidence>
<feature type="domain" description="FlgD/Vpr Ig-like" evidence="6">
    <location>
        <begin position="101"/>
        <end position="176"/>
    </location>
</feature>
<evidence type="ECO:0000256" key="3">
    <source>
        <dbReference type="ARBA" id="ARBA00022795"/>
    </source>
</evidence>
<dbReference type="Pfam" id="PF13860">
    <property type="entry name" value="FlgD_ig"/>
    <property type="match status" value="1"/>
</dbReference>
<dbReference type="InterPro" id="IPR025965">
    <property type="entry name" value="FlgD/Vpr_Ig-like"/>
</dbReference>
<protein>
    <recommendedName>
        <fullName evidence="2 5">Basal-body rod modification protein FlgD</fullName>
    </recommendedName>
</protein>
<dbReference type="AlphaFoldDB" id="A0A7V2ZI60"/>
<gene>
    <name evidence="7" type="ORF">ENS31_02650</name>
</gene>
<name>A0A7V2ZI60_9BACT</name>
<organism evidence="7">
    <name type="scientific">Ignavibacterium album</name>
    <dbReference type="NCBI Taxonomy" id="591197"/>
    <lineage>
        <taxon>Bacteria</taxon>
        <taxon>Pseudomonadati</taxon>
        <taxon>Ignavibacteriota</taxon>
        <taxon>Ignavibacteria</taxon>
        <taxon>Ignavibacteriales</taxon>
        <taxon>Ignavibacteriaceae</taxon>
        <taxon>Ignavibacterium</taxon>
    </lineage>
</organism>
<evidence type="ECO:0000256" key="2">
    <source>
        <dbReference type="ARBA" id="ARBA00016013"/>
    </source>
</evidence>
<dbReference type="EMBL" id="DSUJ01000008">
    <property type="protein sequence ID" value="HFI90412.1"/>
    <property type="molecule type" value="Genomic_DNA"/>
</dbReference>
<keyword evidence="7" id="KW-0969">Cilium</keyword>
<dbReference type="Gene3D" id="2.60.40.4070">
    <property type="match status" value="1"/>
</dbReference>
<dbReference type="GO" id="GO:0044781">
    <property type="term" value="P:bacterial-type flagellum organization"/>
    <property type="evidence" value="ECO:0007669"/>
    <property type="project" value="UniProtKB-UniRule"/>
</dbReference>
<keyword evidence="7" id="KW-0966">Cell projection</keyword>
<reference evidence="7" key="1">
    <citation type="journal article" date="2020" name="mSystems">
        <title>Genome- and Community-Level Interaction Insights into Carbon Utilization and Element Cycling Functions of Hydrothermarchaeota in Hydrothermal Sediment.</title>
        <authorList>
            <person name="Zhou Z."/>
            <person name="Liu Y."/>
            <person name="Xu W."/>
            <person name="Pan J."/>
            <person name="Luo Z.H."/>
            <person name="Li M."/>
        </authorList>
    </citation>
    <scope>NUCLEOTIDE SEQUENCE [LARGE SCALE GENOMIC DNA]</scope>
    <source>
        <strain evidence="7">SpSt-479</strain>
    </source>
</reference>
<evidence type="ECO:0000256" key="5">
    <source>
        <dbReference type="RuleBase" id="RU362076"/>
    </source>
</evidence>
<comment type="function">
    <text evidence="4 5">Required for flagellar hook formation. May act as a scaffolding protein.</text>
</comment>
<dbReference type="Pfam" id="PF03963">
    <property type="entry name" value="FlgD"/>
    <property type="match status" value="1"/>
</dbReference>
<comment type="similarity">
    <text evidence="1 5">Belongs to the FlgD family.</text>
</comment>
<accession>A0A7V2ZI60</accession>
<comment type="caution">
    <text evidence="7">The sequence shown here is derived from an EMBL/GenBank/DDBJ whole genome shotgun (WGS) entry which is preliminary data.</text>
</comment>
<sequence length="227" mass="24827">MQTGITSGLGYLNNTPAGKSVLGKDDFLKLMLTQMKSQDPLNPMESTEFASQLAQFSSLEQLLNLNDQMKTSIDANFYLTQSINNTLAATFIGKEAKLSTNTFQFNGQETQTIGYSLGSRATNVTIKIYNEDGALVKTIENAPANAGDNKLSWDFTDNNGNNVPYGKYRFEVEAIDANENPITVSKYVLGKIGGVRFTEFGTKLLINGTEFNLSDILEIFEPSNGGN</sequence>
<evidence type="ECO:0000256" key="4">
    <source>
        <dbReference type="ARBA" id="ARBA00024746"/>
    </source>
</evidence>